<keyword evidence="2" id="KW-0663">Pyridoxal phosphate</keyword>
<dbReference type="Pfam" id="PF02784">
    <property type="entry name" value="Orn_Arg_deC_N"/>
    <property type="match status" value="1"/>
</dbReference>
<dbReference type="InterPro" id="IPR022644">
    <property type="entry name" value="De-COase2_N"/>
</dbReference>
<protein>
    <submittedName>
        <fullName evidence="6">Type III PLP-dependent enzyme</fullName>
    </submittedName>
</protein>
<keyword evidence="7" id="KW-1185">Reference proteome</keyword>
<name>A0ABN0YNJ1_9ACTN</name>
<comment type="similarity">
    <text evidence="3">Belongs to the Orn/Lys/Arg decarboxylase class-II family.</text>
</comment>
<dbReference type="InterPro" id="IPR029066">
    <property type="entry name" value="PLP-binding_barrel"/>
</dbReference>
<dbReference type="InterPro" id="IPR000183">
    <property type="entry name" value="Orn/DAP/Arg_de-COase"/>
</dbReference>
<evidence type="ECO:0000256" key="1">
    <source>
        <dbReference type="ARBA" id="ARBA00001933"/>
    </source>
</evidence>
<dbReference type="Pfam" id="PF00278">
    <property type="entry name" value="Orn_DAP_Arg_deC"/>
    <property type="match status" value="1"/>
</dbReference>
<dbReference type="RefSeq" id="WP_344022917.1">
    <property type="nucleotide sequence ID" value="NZ_BAAABX010000023.1"/>
</dbReference>
<feature type="domain" description="Orn/DAP/Arg decarboxylase 2 N-terminal" evidence="5">
    <location>
        <begin position="22"/>
        <end position="276"/>
    </location>
</feature>
<evidence type="ECO:0000256" key="2">
    <source>
        <dbReference type="ARBA" id="ARBA00022898"/>
    </source>
</evidence>
<comment type="caution">
    <text evidence="6">The sequence shown here is derived from an EMBL/GenBank/DDBJ whole genome shotgun (WGS) entry which is preliminary data.</text>
</comment>
<dbReference type="PRINTS" id="PR01179">
    <property type="entry name" value="ODADCRBXLASE"/>
</dbReference>
<dbReference type="Gene3D" id="2.40.37.10">
    <property type="entry name" value="Lyase, Ornithine Decarboxylase, Chain A, domain 1"/>
    <property type="match status" value="1"/>
</dbReference>
<dbReference type="Proteomes" id="UP001500879">
    <property type="component" value="Unassembled WGS sequence"/>
</dbReference>
<comment type="cofactor">
    <cofactor evidence="1">
        <name>pyridoxal 5'-phosphate</name>
        <dbReference type="ChEBI" id="CHEBI:597326"/>
    </cofactor>
</comment>
<dbReference type="Gene3D" id="3.20.20.10">
    <property type="entry name" value="Alanine racemase"/>
    <property type="match status" value="1"/>
</dbReference>
<dbReference type="InterPro" id="IPR022643">
    <property type="entry name" value="De-COase2_C"/>
</dbReference>
<evidence type="ECO:0000256" key="3">
    <source>
        <dbReference type="RuleBase" id="RU003737"/>
    </source>
</evidence>
<organism evidence="6 7">
    <name type="scientific">Streptomyces luteireticuli</name>
    <dbReference type="NCBI Taxonomy" id="173858"/>
    <lineage>
        <taxon>Bacteria</taxon>
        <taxon>Bacillati</taxon>
        <taxon>Actinomycetota</taxon>
        <taxon>Actinomycetes</taxon>
        <taxon>Kitasatosporales</taxon>
        <taxon>Streptomycetaceae</taxon>
        <taxon>Streptomyces</taxon>
    </lineage>
</organism>
<sequence length="416" mass="43556">MTATAAGLARRYGTPLYVYDLDRVVAAQRDLRSSLPDGFTVYYSFKANPHPELARALREIPDGPCRAEVCSEGELDSALAAGFPAAEILYGGPGKTDGEITRAVAAGVRTFSVESPGDLRRVGTIARGHGVTADCLLRVNDTSSAGATSLRMTGAPSQFGIDRETLADEYAELAAVPGTRLVGLHFYPLSNARDEDGLIGEFRQSIATAAALHAELGLPLRVLDLGGGFAAPYAVPGERPVYGRLRAALEEALDTHLPQWRTGEIHLACESGRYLVGDCGELVLSVTNVKESRGRTFAVADGGVNTLGGMAGLGRLLPLAVRLDEEQGEEQGRGTCTASLTGPLCTPGDILGRDVELPDPAPGDLVTVPNVGAYGATASLLLFLSRPAPVEAVVRGTETVSVTRLVARRTPVGPGN</sequence>
<dbReference type="SUPFAM" id="SSF50621">
    <property type="entry name" value="Alanine racemase C-terminal domain-like"/>
    <property type="match status" value="1"/>
</dbReference>
<proteinExistence type="inferred from homology"/>
<evidence type="ECO:0000313" key="6">
    <source>
        <dbReference type="EMBL" id="GAA0401806.1"/>
    </source>
</evidence>
<gene>
    <name evidence="6" type="ORF">GCM10010357_23620</name>
</gene>
<dbReference type="PANTHER" id="PTHR43727">
    <property type="entry name" value="DIAMINOPIMELATE DECARBOXYLASE"/>
    <property type="match status" value="1"/>
</dbReference>
<evidence type="ECO:0000259" key="4">
    <source>
        <dbReference type="Pfam" id="PF00278"/>
    </source>
</evidence>
<reference evidence="6 7" key="1">
    <citation type="journal article" date="2019" name="Int. J. Syst. Evol. Microbiol.">
        <title>The Global Catalogue of Microorganisms (GCM) 10K type strain sequencing project: providing services to taxonomists for standard genome sequencing and annotation.</title>
        <authorList>
            <consortium name="The Broad Institute Genomics Platform"/>
            <consortium name="The Broad Institute Genome Sequencing Center for Infectious Disease"/>
            <person name="Wu L."/>
            <person name="Ma J."/>
        </authorList>
    </citation>
    <scope>NUCLEOTIDE SEQUENCE [LARGE SCALE GENOMIC DNA]</scope>
    <source>
        <strain evidence="6 7">JCM 4788</strain>
    </source>
</reference>
<feature type="domain" description="Orn/DAP/Arg decarboxylase 2 C-terminal" evidence="4">
    <location>
        <begin position="17"/>
        <end position="372"/>
    </location>
</feature>
<dbReference type="PANTHER" id="PTHR43727:SF2">
    <property type="entry name" value="GROUP IV DECARBOXYLASE"/>
    <property type="match status" value="1"/>
</dbReference>
<evidence type="ECO:0000313" key="7">
    <source>
        <dbReference type="Proteomes" id="UP001500879"/>
    </source>
</evidence>
<dbReference type="InterPro" id="IPR009006">
    <property type="entry name" value="Ala_racemase/Decarboxylase_C"/>
</dbReference>
<accession>A0ABN0YNJ1</accession>
<evidence type="ECO:0000259" key="5">
    <source>
        <dbReference type="Pfam" id="PF02784"/>
    </source>
</evidence>
<dbReference type="EMBL" id="BAAABX010000023">
    <property type="protein sequence ID" value="GAA0401806.1"/>
    <property type="molecule type" value="Genomic_DNA"/>
</dbReference>
<dbReference type="SUPFAM" id="SSF51419">
    <property type="entry name" value="PLP-binding barrel"/>
    <property type="match status" value="1"/>
</dbReference>